<dbReference type="Proteomes" id="UP000887576">
    <property type="component" value="Unplaced"/>
</dbReference>
<dbReference type="WBParaSite" id="JU765_v2.g1298.t1">
    <property type="protein sequence ID" value="JU765_v2.g1298.t1"/>
    <property type="gene ID" value="JU765_v2.g1298"/>
</dbReference>
<evidence type="ECO:0000313" key="2">
    <source>
        <dbReference type="WBParaSite" id="JU765_v2.g1298.t1"/>
    </source>
</evidence>
<reference evidence="2" key="1">
    <citation type="submission" date="2022-11" db="UniProtKB">
        <authorList>
            <consortium name="WormBaseParasite"/>
        </authorList>
    </citation>
    <scope>IDENTIFICATION</scope>
</reference>
<organism evidence="1 2">
    <name type="scientific">Panagrolaimus sp. JU765</name>
    <dbReference type="NCBI Taxonomy" id="591449"/>
    <lineage>
        <taxon>Eukaryota</taxon>
        <taxon>Metazoa</taxon>
        <taxon>Ecdysozoa</taxon>
        <taxon>Nematoda</taxon>
        <taxon>Chromadorea</taxon>
        <taxon>Rhabditida</taxon>
        <taxon>Tylenchina</taxon>
        <taxon>Panagrolaimomorpha</taxon>
        <taxon>Panagrolaimoidea</taxon>
        <taxon>Panagrolaimidae</taxon>
        <taxon>Panagrolaimus</taxon>
    </lineage>
</organism>
<proteinExistence type="predicted"/>
<evidence type="ECO:0000313" key="1">
    <source>
        <dbReference type="Proteomes" id="UP000887576"/>
    </source>
</evidence>
<protein>
    <submittedName>
        <fullName evidence="2">Regulatory protein zeste</fullName>
    </submittedName>
</protein>
<name>A0AC34Q4Z9_9BILA</name>
<accession>A0AC34Q4Z9</accession>
<sequence>MSTIMRSDQTLRLVQLYHNNYPEISKHTQDIEGRRRKMEIWKNITEELNADFDTQFSVEQYKKKLQNVQCTSRQKLQTGKRPTENTTHKFSPAEREFIRLFESNGNREISPNLLSGLKVEDFIQQFGAAVDARSENGSRSGTDTPVDAGSNSDALTSQDFLNQQLFLALGPILSNSHLLPSLANLERPEESEVAEQHQQVNSHLLPSLANLERPEESEVAEQHQQVSPAATSSSSSDFGGVKKPEIVPEIKKEAGSAKRKKRKFEVPLAPVVSVEENEGSNIVVEMIRLQKQILSNQEQILEELRRPPKRAKLEEEISTILATKLDRLCDCLVAITQGACRNASNATAPTPAFE</sequence>